<dbReference type="AlphaFoldDB" id="A0A392UID8"/>
<keyword evidence="2" id="KW-1185">Reference proteome</keyword>
<evidence type="ECO:0000313" key="1">
    <source>
        <dbReference type="EMBL" id="MCI72688.1"/>
    </source>
</evidence>
<organism evidence="1 2">
    <name type="scientific">Trifolium medium</name>
    <dbReference type="NCBI Taxonomy" id="97028"/>
    <lineage>
        <taxon>Eukaryota</taxon>
        <taxon>Viridiplantae</taxon>
        <taxon>Streptophyta</taxon>
        <taxon>Embryophyta</taxon>
        <taxon>Tracheophyta</taxon>
        <taxon>Spermatophyta</taxon>
        <taxon>Magnoliopsida</taxon>
        <taxon>eudicotyledons</taxon>
        <taxon>Gunneridae</taxon>
        <taxon>Pentapetalae</taxon>
        <taxon>rosids</taxon>
        <taxon>fabids</taxon>
        <taxon>Fabales</taxon>
        <taxon>Fabaceae</taxon>
        <taxon>Papilionoideae</taxon>
        <taxon>50 kb inversion clade</taxon>
        <taxon>NPAAA clade</taxon>
        <taxon>Hologalegina</taxon>
        <taxon>IRL clade</taxon>
        <taxon>Trifolieae</taxon>
        <taxon>Trifolium</taxon>
    </lineage>
</organism>
<evidence type="ECO:0000313" key="2">
    <source>
        <dbReference type="Proteomes" id="UP000265520"/>
    </source>
</evidence>
<proteinExistence type="predicted"/>
<comment type="caution">
    <text evidence="1">The sequence shown here is derived from an EMBL/GenBank/DDBJ whole genome shotgun (WGS) entry which is preliminary data.</text>
</comment>
<feature type="non-terminal residue" evidence="1">
    <location>
        <position position="31"/>
    </location>
</feature>
<dbReference type="EMBL" id="LXQA010823349">
    <property type="protein sequence ID" value="MCI72688.1"/>
    <property type="molecule type" value="Genomic_DNA"/>
</dbReference>
<name>A0A392UID8_9FABA</name>
<reference evidence="1 2" key="1">
    <citation type="journal article" date="2018" name="Front. Plant Sci.">
        <title>Red Clover (Trifolium pratense) and Zigzag Clover (T. medium) - A Picture of Genomic Similarities and Differences.</title>
        <authorList>
            <person name="Dluhosova J."/>
            <person name="Istvanek J."/>
            <person name="Nedelnik J."/>
            <person name="Repkova J."/>
        </authorList>
    </citation>
    <scope>NUCLEOTIDE SEQUENCE [LARGE SCALE GENOMIC DNA]</scope>
    <source>
        <strain evidence="2">cv. 10/8</strain>
        <tissue evidence="1">Leaf</tissue>
    </source>
</reference>
<dbReference type="Proteomes" id="UP000265520">
    <property type="component" value="Unassembled WGS sequence"/>
</dbReference>
<protein>
    <submittedName>
        <fullName evidence="1">Ethylene-responsive transcription factor WRI1-like</fullName>
    </submittedName>
</protein>
<sequence>MDKSSKEEYLASLRRQSSGFSRGISKYRGVA</sequence>
<accession>A0A392UID8</accession>